<feature type="region of interest" description="Disordered" evidence="1">
    <location>
        <begin position="147"/>
        <end position="216"/>
    </location>
</feature>
<name>M2PDQ2_CERS8</name>
<dbReference type="Proteomes" id="UP000016930">
    <property type="component" value="Unassembled WGS sequence"/>
</dbReference>
<proteinExistence type="predicted"/>
<dbReference type="HOGENOM" id="CLU_1294783_0_0_1"/>
<feature type="region of interest" description="Disordered" evidence="1">
    <location>
        <begin position="1"/>
        <end position="79"/>
    </location>
</feature>
<feature type="compositionally biased region" description="Low complexity" evidence="1">
    <location>
        <begin position="26"/>
        <end position="36"/>
    </location>
</feature>
<evidence type="ECO:0000313" key="2">
    <source>
        <dbReference type="EMBL" id="EMD33934.1"/>
    </source>
</evidence>
<dbReference type="EMBL" id="KB445804">
    <property type="protein sequence ID" value="EMD33934.1"/>
    <property type="molecule type" value="Genomic_DNA"/>
</dbReference>
<evidence type="ECO:0000256" key="1">
    <source>
        <dbReference type="SAM" id="MobiDB-lite"/>
    </source>
</evidence>
<evidence type="ECO:0000313" key="3">
    <source>
        <dbReference type="Proteomes" id="UP000016930"/>
    </source>
</evidence>
<sequence length="216" mass="22758">MSSDDHNNVHHSQPIPIHSRRRSESVSESSSESSASPTSPFPTPISGVAPRIGPLSPSTSPILSYIMSQPPKSPTATFPFRRGFGAPVVDDDDVPVETPVTRHARRASTAWAGSERPSQPALIPPQKQDRAAGVLRRLSLGGALARPHIQIPKSPPPSTAAPRVPTPPQHAAAVGAGLNGRKVRRSATMGGGSPPKPRAPSPMGERMLKGHFDGFN</sequence>
<accession>M2PDQ2</accession>
<feature type="compositionally biased region" description="Pro residues" evidence="1">
    <location>
        <begin position="153"/>
        <end position="168"/>
    </location>
</feature>
<dbReference type="AlphaFoldDB" id="M2PDQ2"/>
<gene>
    <name evidence="2" type="ORF">CERSUDRAFT_117458</name>
</gene>
<organism evidence="2 3">
    <name type="scientific">Ceriporiopsis subvermispora (strain B)</name>
    <name type="common">White-rot fungus</name>
    <name type="synonym">Gelatoporia subvermispora</name>
    <dbReference type="NCBI Taxonomy" id="914234"/>
    <lineage>
        <taxon>Eukaryota</taxon>
        <taxon>Fungi</taxon>
        <taxon>Dikarya</taxon>
        <taxon>Basidiomycota</taxon>
        <taxon>Agaricomycotina</taxon>
        <taxon>Agaricomycetes</taxon>
        <taxon>Polyporales</taxon>
        <taxon>Gelatoporiaceae</taxon>
        <taxon>Gelatoporia</taxon>
    </lineage>
</organism>
<dbReference type="OrthoDB" id="2554033at2759"/>
<reference evidence="2 3" key="1">
    <citation type="journal article" date="2012" name="Proc. Natl. Acad. Sci. U.S.A.">
        <title>Comparative genomics of Ceriporiopsis subvermispora and Phanerochaete chrysosporium provide insight into selective ligninolysis.</title>
        <authorList>
            <person name="Fernandez-Fueyo E."/>
            <person name="Ruiz-Duenas F.J."/>
            <person name="Ferreira P."/>
            <person name="Floudas D."/>
            <person name="Hibbett D.S."/>
            <person name="Canessa P."/>
            <person name="Larrondo L.F."/>
            <person name="James T.Y."/>
            <person name="Seelenfreund D."/>
            <person name="Lobos S."/>
            <person name="Polanco R."/>
            <person name="Tello M."/>
            <person name="Honda Y."/>
            <person name="Watanabe T."/>
            <person name="Watanabe T."/>
            <person name="Ryu J.S."/>
            <person name="Kubicek C.P."/>
            <person name="Schmoll M."/>
            <person name="Gaskell J."/>
            <person name="Hammel K.E."/>
            <person name="St John F.J."/>
            <person name="Vanden Wymelenberg A."/>
            <person name="Sabat G."/>
            <person name="Splinter BonDurant S."/>
            <person name="Syed K."/>
            <person name="Yadav J.S."/>
            <person name="Doddapaneni H."/>
            <person name="Subramanian V."/>
            <person name="Lavin J.L."/>
            <person name="Oguiza J.A."/>
            <person name="Perez G."/>
            <person name="Pisabarro A.G."/>
            <person name="Ramirez L."/>
            <person name="Santoyo F."/>
            <person name="Master E."/>
            <person name="Coutinho P.M."/>
            <person name="Henrissat B."/>
            <person name="Lombard V."/>
            <person name="Magnuson J.K."/>
            <person name="Kuees U."/>
            <person name="Hori C."/>
            <person name="Igarashi K."/>
            <person name="Samejima M."/>
            <person name="Held B.W."/>
            <person name="Barry K.W."/>
            <person name="LaButti K.M."/>
            <person name="Lapidus A."/>
            <person name="Lindquist E.A."/>
            <person name="Lucas S.M."/>
            <person name="Riley R."/>
            <person name="Salamov A.A."/>
            <person name="Hoffmeister D."/>
            <person name="Schwenk D."/>
            <person name="Hadar Y."/>
            <person name="Yarden O."/>
            <person name="de Vries R.P."/>
            <person name="Wiebenga A."/>
            <person name="Stenlid J."/>
            <person name="Eastwood D."/>
            <person name="Grigoriev I.V."/>
            <person name="Berka R.M."/>
            <person name="Blanchette R.A."/>
            <person name="Kersten P."/>
            <person name="Martinez A.T."/>
            <person name="Vicuna R."/>
            <person name="Cullen D."/>
        </authorList>
    </citation>
    <scope>NUCLEOTIDE SEQUENCE [LARGE SCALE GENOMIC DNA]</scope>
    <source>
        <strain evidence="2 3">B</strain>
    </source>
</reference>
<feature type="region of interest" description="Disordered" evidence="1">
    <location>
        <begin position="102"/>
        <end position="129"/>
    </location>
</feature>
<protein>
    <submittedName>
        <fullName evidence="2">Uncharacterized protein</fullName>
    </submittedName>
</protein>
<feature type="compositionally biased region" description="Basic and acidic residues" evidence="1">
    <location>
        <begin position="206"/>
        <end position="216"/>
    </location>
</feature>
<keyword evidence="3" id="KW-1185">Reference proteome</keyword>